<dbReference type="Pfam" id="PF13396">
    <property type="entry name" value="PLDc_N"/>
    <property type="match status" value="1"/>
</dbReference>
<evidence type="ECO:0000256" key="5">
    <source>
        <dbReference type="ARBA" id="ARBA00023136"/>
    </source>
</evidence>
<dbReference type="Proteomes" id="UP000218767">
    <property type="component" value="Unassembled WGS sequence"/>
</dbReference>
<dbReference type="AlphaFoldDB" id="A0A2A4WW48"/>
<dbReference type="EMBL" id="NVUL01000103">
    <property type="protein sequence ID" value="PCI74456.1"/>
    <property type="molecule type" value="Genomic_DNA"/>
</dbReference>
<name>A0A2A4WW48_9GAMM</name>
<comment type="caution">
    <text evidence="8">The sequence shown here is derived from an EMBL/GenBank/DDBJ whole genome shotgun (WGS) entry which is preliminary data.</text>
</comment>
<feature type="domain" description="Cardiolipin synthase N-terminal" evidence="7">
    <location>
        <begin position="9"/>
        <end position="50"/>
    </location>
</feature>
<gene>
    <name evidence="8" type="ORF">COB20_15175</name>
</gene>
<reference evidence="9" key="1">
    <citation type="submission" date="2017-08" db="EMBL/GenBank/DDBJ databases">
        <title>A dynamic microbial community with high functional redundancy inhabits the cold, oxic subseafloor aquifer.</title>
        <authorList>
            <person name="Tully B.J."/>
            <person name="Wheat C.G."/>
            <person name="Glazer B.T."/>
            <person name="Huber J.A."/>
        </authorList>
    </citation>
    <scope>NUCLEOTIDE SEQUENCE [LARGE SCALE GENOMIC DNA]</scope>
</reference>
<sequence length="62" mass="7358">MLGGAVVLAIWILPVWIIATSDKTTGYEKIAWLLAMFCLSWFAWIFYFFLAPIKPRERQYHY</sequence>
<evidence type="ECO:0000256" key="1">
    <source>
        <dbReference type="ARBA" id="ARBA00004651"/>
    </source>
</evidence>
<protein>
    <recommendedName>
        <fullName evidence="7">Cardiolipin synthase N-terminal domain-containing protein</fullName>
    </recommendedName>
</protein>
<keyword evidence="5 6" id="KW-0472">Membrane</keyword>
<organism evidence="8 9">
    <name type="scientific">SAR86 cluster bacterium</name>
    <dbReference type="NCBI Taxonomy" id="2030880"/>
    <lineage>
        <taxon>Bacteria</taxon>
        <taxon>Pseudomonadati</taxon>
        <taxon>Pseudomonadota</taxon>
        <taxon>Gammaproteobacteria</taxon>
        <taxon>SAR86 cluster</taxon>
    </lineage>
</organism>
<feature type="transmembrane region" description="Helical" evidence="6">
    <location>
        <begin position="30"/>
        <end position="50"/>
    </location>
</feature>
<keyword evidence="2" id="KW-1003">Cell membrane</keyword>
<proteinExistence type="predicted"/>
<evidence type="ECO:0000256" key="6">
    <source>
        <dbReference type="SAM" id="Phobius"/>
    </source>
</evidence>
<evidence type="ECO:0000259" key="7">
    <source>
        <dbReference type="Pfam" id="PF13396"/>
    </source>
</evidence>
<evidence type="ECO:0000313" key="8">
    <source>
        <dbReference type="EMBL" id="PCI74456.1"/>
    </source>
</evidence>
<evidence type="ECO:0000313" key="9">
    <source>
        <dbReference type="Proteomes" id="UP000218767"/>
    </source>
</evidence>
<dbReference type="InterPro" id="IPR027379">
    <property type="entry name" value="CLS_N"/>
</dbReference>
<dbReference type="GO" id="GO:0005886">
    <property type="term" value="C:plasma membrane"/>
    <property type="evidence" value="ECO:0007669"/>
    <property type="project" value="UniProtKB-SubCell"/>
</dbReference>
<keyword evidence="3 6" id="KW-0812">Transmembrane</keyword>
<evidence type="ECO:0000256" key="2">
    <source>
        <dbReference type="ARBA" id="ARBA00022475"/>
    </source>
</evidence>
<evidence type="ECO:0000256" key="3">
    <source>
        <dbReference type="ARBA" id="ARBA00022692"/>
    </source>
</evidence>
<comment type="subcellular location">
    <subcellularLocation>
        <location evidence="1">Cell membrane</location>
        <topology evidence="1">Multi-pass membrane protein</topology>
    </subcellularLocation>
</comment>
<accession>A0A2A4WW48</accession>
<keyword evidence="4 6" id="KW-1133">Transmembrane helix</keyword>
<evidence type="ECO:0000256" key="4">
    <source>
        <dbReference type="ARBA" id="ARBA00022989"/>
    </source>
</evidence>